<name>A0A9W6FWH3_9BACT</name>
<dbReference type="InterPro" id="IPR001567">
    <property type="entry name" value="Pept_M3A_M3B_dom"/>
</dbReference>
<comment type="caution">
    <text evidence="8">The sequence shown here is derived from an EMBL/GenBank/DDBJ whole genome shotgun (WGS) entry which is preliminary data.</text>
</comment>
<sequence>MKMTSTNEINQVKRIEGDLLTLNYRLALRGANAWRGITSHATEHSLYDGFQEILNADTIQKTRDLNLPRQVKHRIFHSLLGHYLQYRSLPFENELSMWMRGASADVEGEKIYFKDIIAWCQKRSDLAKRRIMEKETISLSRFLKPFALSPWEFVLELLREEFGYKDYVTFCSNKKEIDYSAYTTKLERLLTQTEELYFASMEDWTRADLGTSLSELNRFDGIYLLGLGKLNGLFPSHIPLSKHLRFFDHWQMPPDKLPGLHLDMEYSPRKGSQAMSFAARIPDEVYLVMNPQGGWIDLETLFHEMGHALSNIFTSRELSPVEKDFHPSNTLSETYAFLLQNMIFTPLFLERELKLKPKDIDKMIYYKTLKDMSFFRRYAAKFLAEHEMFKTGSLSDGEIYATLLKKYTGFSYRSESHLFDLVPEFYALDYVISWMAEAVLEKNLVETLGANWMYRHEAGDTLRNWWLPGNRFELEEFFKTYGLGTIDPGEILKRWQSRLSLKGAGSQTM</sequence>
<keyword evidence="4 6" id="KW-0862">Zinc</keyword>
<organism evidence="8 9">
    <name type="scientific">Desulforhabdus amnigena</name>
    <dbReference type="NCBI Taxonomy" id="40218"/>
    <lineage>
        <taxon>Bacteria</taxon>
        <taxon>Pseudomonadati</taxon>
        <taxon>Thermodesulfobacteriota</taxon>
        <taxon>Syntrophobacteria</taxon>
        <taxon>Syntrophobacterales</taxon>
        <taxon>Syntrophobacteraceae</taxon>
        <taxon>Desulforhabdus</taxon>
    </lineage>
</organism>
<evidence type="ECO:0000256" key="2">
    <source>
        <dbReference type="ARBA" id="ARBA00022723"/>
    </source>
</evidence>
<accession>A0A9W6FWH3</accession>
<evidence type="ECO:0000313" key="8">
    <source>
        <dbReference type="EMBL" id="GLI36098.1"/>
    </source>
</evidence>
<evidence type="ECO:0000256" key="5">
    <source>
        <dbReference type="ARBA" id="ARBA00023049"/>
    </source>
</evidence>
<comment type="similarity">
    <text evidence="6">Belongs to the peptidase M3 family.</text>
</comment>
<keyword evidence="1 6" id="KW-0645">Protease</keyword>
<feature type="domain" description="Peptidase M3A/M3B catalytic" evidence="7">
    <location>
        <begin position="260"/>
        <end position="464"/>
    </location>
</feature>
<keyword evidence="3 6" id="KW-0378">Hydrolase</keyword>
<dbReference type="RefSeq" id="WP_281796282.1">
    <property type="nucleotide sequence ID" value="NZ_BSDR01000001.1"/>
</dbReference>
<dbReference type="SUPFAM" id="SSF55486">
    <property type="entry name" value="Metalloproteases ('zincins'), catalytic domain"/>
    <property type="match status" value="1"/>
</dbReference>
<protein>
    <recommendedName>
        <fullName evidence="7">Peptidase M3A/M3B catalytic domain-containing protein</fullName>
    </recommendedName>
</protein>
<keyword evidence="5 6" id="KW-0482">Metalloprotease</keyword>
<evidence type="ECO:0000313" key="9">
    <source>
        <dbReference type="Proteomes" id="UP001144372"/>
    </source>
</evidence>
<dbReference type="Gene3D" id="1.10.1370.30">
    <property type="match status" value="1"/>
</dbReference>
<dbReference type="GO" id="GO:0004222">
    <property type="term" value="F:metalloendopeptidase activity"/>
    <property type="evidence" value="ECO:0007669"/>
    <property type="project" value="InterPro"/>
</dbReference>
<evidence type="ECO:0000256" key="4">
    <source>
        <dbReference type="ARBA" id="ARBA00022833"/>
    </source>
</evidence>
<proteinExistence type="inferred from homology"/>
<evidence type="ECO:0000256" key="1">
    <source>
        <dbReference type="ARBA" id="ARBA00022670"/>
    </source>
</evidence>
<dbReference type="EMBL" id="BSDR01000001">
    <property type="protein sequence ID" value="GLI36098.1"/>
    <property type="molecule type" value="Genomic_DNA"/>
</dbReference>
<dbReference type="Pfam" id="PF01432">
    <property type="entry name" value="Peptidase_M3"/>
    <property type="match status" value="1"/>
</dbReference>
<keyword evidence="9" id="KW-1185">Reference proteome</keyword>
<dbReference type="GO" id="GO:0006508">
    <property type="term" value="P:proteolysis"/>
    <property type="evidence" value="ECO:0007669"/>
    <property type="project" value="UniProtKB-KW"/>
</dbReference>
<gene>
    <name evidence="8" type="ORF">DAMNIGENAA_35310</name>
</gene>
<evidence type="ECO:0000256" key="3">
    <source>
        <dbReference type="ARBA" id="ARBA00022801"/>
    </source>
</evidence>
<keyword evidence="2 6" id="KW-0479">Metal-binding</keyword>
<evidence type="ECO:0000259" key="7">
    <source>
        <dbReference type="Pfam" id="PF01432"/>
    </source>
</evidence>
<dbReference type="AlphaFoldDB" id="A0A9W6FWH3"/>
<evidence type="ECO:0000256" key="6">
    <source>
        <dbReference type="RuleBase" id="RU003435"/>
    </source>
</evidence>
<reference evidence="8" key="1">
    <citation type="submission" date="2022-12" db="EMBL/GenBank/DDBJ databases">
        <title>Reference genome sequencing for broad-spectrum identification of bacterial and archaeal isolates by mass spectrometry.</title>
        <authorList>
            <person name="Sekiguchi Y."/>
            <person name="Tourlousse D.M."/>
        </authorList>
    </citation>
    <scope>NUCLEOTIDE SEQUENCE</scope>
    <source>
        <strain evidence="8">ASRB1</strain>
    </source>
</reference>
<dbReference type="GO" id="GO:0046872">
    <property type="term" value="F:metal ion binding"/>
    <property type="evidence" value="ECO:0007669"/>
    <property type="project" value="UniProtKB-UniRule"/>
</dbReference>
<dbReference type="Proteomes" id="UP001144372">
    <property type="component" value="Unassembled WGS sequence"/>
</dbReference>
<comment type="cofactor">
    <cofactor evidence="6">
        <name>Zn(2+)</name>
        <dbReference type="ChEBI" id="CHEBI:29105"/>
    </cofactor>
    <text evidence="6">Binds 1 zinc ion.</text>
</comment>